<feature type="non-terminal residue" evidence="2">
    <location>
        <position position="215"/>
    </location>
</feature>
<dbReference type="AlphaFoldDB" id="A0A0H5QGW4"/>
<name>A0A0H5QGW4_9EUKA</name>
<feature type="compositionally biased region" description="Polar residues" evidence="1">
    <location>
        <begin position="41"/>
        <end position="51"/>
    </location>
</feature>
<protein>
    <submittedName>
        <fullName evidence="2">Uncharacterized protein</fullName>
    </submittedName>
</protein>
<reference evidence="2" key="1">
    <citation type="submission" date="2015-04" db="EMBL/GenBank/DDBJ databases">
        <title>The genome sequence of the plant pathogenic Rhizarian Plasmodiophora brassicae reveals insights in its biotrophic life cycle and the origin of chitin synthesis.</title>
        <authorList>
            <person name="Schwelm A."/>
            <person name="Fogelqvist J."/>
            <person name="Knaust A."/>
            <person name="Julke S."/>
            <person name="Lilja T."/>
            <person name="Dhandapani V."/>
            <person name="Bonilla-Rosso G."/>
            <person name="Karlsson M."/>
            <person name="Shevchenko A."/>
            <person name="Choi S.R."/>
            <person name="Kim H.G."/>
            <person name="Park J.Y."/>
            <person name="Lim Y.P."/>
            <person name="Ludwig-Muller J."/>
            <person name="Dixelius C."/>
        </authorList>
    </citation>
    <scope>NUCLEOTIDE SEQUENCE</scope>
    <source>
        <tissue evidence="2">Potato root galls</tissue>
    </source>
</reference>
<feature type="region of interest" description="Disordered" evidence="1">
    <location>
        <begin position="1"/>
        <end position="82"/>
    </location>
</feature>
<accession>A0A0H5QGW4</accession>
<proteinExistence type="predicted"/>
<organism evidence="2">
    <name type="scientific">Spongospora subterranea</name>
    <dbReference type="NCBI Taxonomy" id="70186"/>
    <lineage>
        <taxon>Eukaryota</taxon>
        <taxon>Sar</taxon>
        <taxon>Rhizaria</taxon>
        <taxon>Endomyxa</taxon>
        <taxon>Phytomyxea</taxon>
        <taxon>Plasmodiophorida</taxon>
        <taxon>Plasmodiophoridae</taxon>
        <taxon>Spongospora</taxon>
    </lineage>
</organism>
<evidence type="ECO:0000313" key="2">
    <source>
        <dbReference type="EMBL" id="CRZ00566.1"/>
    </source>
</evidence>
<dbReference type="EMBL" id="HACM01000124">
    <property type="protein sequence ID" value="CRZ00566.1"/>
    <property type="molecule type" value="Transcribed_RNA"/>
</dbReference>
<sequence length="215" mass="22640">SSSASTTPVTSSVTTSPISSGAITTPASSTAVATTAKLSKLPSTSALPTNRSSSQPFSSSSSSFVTTGASRHPETKQRTTKPLCADDRVFQCPAQIQSNISNGYNVSIRSTKYDSVSGKTVFTYGVKFLPDNLQSLDSVTFFLPPCLCNDSNQATAMLPNEPVDIGGSFVANSESSCSAKWFNLNADEGLVSYMLPGEYKLGRIEMTINSDLSNS</sequence>
<feature type="compositionally biased region" description="Low complexity" evidence="1">
    <location>
        <begin position="52"/>
        <end position="64"/>
    </location>
</feature>
<feature type="compositionally biased region" description="Low complexity" evidence="1">
    <location>
        <begin position="1"/>
        <end position="36"/>
    </location>
</feature>
<evidence type="ECO:0000256" key="1">
    <source>
        <dbReference type="SAM" id="MobiDB-lite"/>
    </source>
</evidence>
<feature type="non-terminal residue" evidence="2">
    <location>
        <position position="1"/>
    </location>
</feature>